<gene>
    <name evidence="1" type="ORF">NMY3_03464</name>
</gene>
<dbReference type="KEGG" id="taa:NMY3_03464"/>
<accession>A0A654M4M6</accession>
<sequence>MMKSFSWKNEDHSKKSLVIQSPTKNIKYIDDEVKTWKVLMIPLKY</sequence>
<dbReference type="EMBL" id="CP012850">
    <property type="protein sequence ID" value="ALI37646.1"/>
    <property type="molecule type" value="Genomic_DNA"/>
</dbReference>
<keyword evidence="2" id="KW-1185">Reference proteome</keyword>
<protein>
    <submittedName>
        <fullName evidence="1">Uncharacterized protein</fullName>
    </submittedName>
</protein>
<evidence type="ECO:0000313" key="1">
    <source>
        <dbReference type="EMBL" id="ALI37646.1"/>
    </source>
</evidence>
<reference evidence="2" key="1">
    <citation type="submission" date="2015-10" db="EMBL/GenBank/DDBJ databases">
        <title>Niche specialization of a soil ammonia-oxidizing archaeon, Candidatus Nitrosocosmicus oleophilus.</title>
        <authorList>
            <person name="Jung M.-Y."/>
            <person name="Rhee S.-K."/>
        </authorList>
    </citation>
    <scope>NUCLEOTIDE SEQUENCE [LARGE SCALE GENOMIC DNA]</scope>
    <source>
        <strain evidence="2">MY3</strain>
    </source>
</reference>
<proteinExistence type="predicted"/>
<name>A0A654M4M6_9ARCH</name>
<dbReference type="Proteomes" id="UP000058925">
    <property type="component" value="Chromosome"/>
</dbReference>
<organism evidence="1 2">
    <name type="scientific">Candidatus Nitrosocosmicus oleophilus</name>
    <dbReference type="NCBI Taxonomy" id="1353260"/>
    <lineage>
        <taxon>Archaea</taxon>
        <taxon>Nitrososphaerota</taxon>
        <taxon>Nitrososphaeria</taxon>
        <taxon>Nitrososphaerales</taxon>
        <taxon>Nitrososphaeraceae</taxon>
        <taxon>Candidatus Nitrosocosmicus</taxon>
    </lineage>
</organism>
<dbReference type="AlphaFoldDB" id="A0A654M4M6"/>
<evidence type="ECO:0000313" key="2">
    <source>
        <dbReference type="Proteomes" id="UP000058925"/>
    </source>
</evidence>